<name>A0A086P980_SPHHM</name>
<comment type="caution">
    <text evidence="1">The sequence shown here is derived from an EMBL/GenBank/DDBJ whole genome shotgun (WGS) entry which is preliminary data.</text>
</comment>
<accession>A0A086P980</accession>
<keyword evidence="2" id="KW-1185">Reference proteome</keyword>
<proteinExistence type="predicted"/>
<dbReference type="OrthoDB" id="8030657at2"/>
<dbReference type="AlphaFoldDB" id="A0A086P980"/>
<evidence type="ECO:0000313" key="2">
    <source>
        <dbReference type="Proteomes" id="UP000024284"/>
    </source>
</evidence>
<evidence type="ECO:0000313" key="1">
    <source>
        <dbReference type="EMBL" id="KFG89948.1"/>
    </source>
</evidence>
<dbReference type="InterPro" id="IPR011006">
    <property type="entry name" value="CheY-like_superfamily"/>
</dbReference>
<reference evidence="1" key="1">
    <citation type="submission" date="2014-08" db="EMBL/GenBank/DDBJ databases">
        <title>Draft genome sequences of Sphingobium herbicidovorans.</title>
        <authorList>
            <person name="Gan H.M."/>
            <person name="Gan H.Y."/>
            <person name="Savka M.A."/>
        </authorList>
    </citation>
    <scope>NUCLEOTIDE SEQUENCE [LARGE SCALE GENOMIC DNA]</scope>
    <source>
        <strain evidence="1">NBRC 16415</strain>
    </source>
</reference>
<protein>
    <submittedName>
        <fullName evidence="1">Response regulator receiver protein</fullName>
    </submittedName>
</protein>
<dbReference type="EMBL" id="JFZA02000018">
    <property type="protein sequence ID" value="KFG89948.1"/>
    <property type="molecule type" value="Genomic_DNA"/>
</dbReference>
<dbReference type="SUPFAM" id="SSF52172">
    <property type="entry name" value="CheY-like"/>
    <property type="match status" value="1"/>
</dbReference>
<dbReference type="eggNOG" id="COG0784">
    <property type="taxonomic scope" value="Bacteria"/>
</dbReference>
<gene>
    <name evidence="1" type="ORF">BV98_002244</name>
</gene>
<dbReference type="PATRIC" id="fig|1219045.3.peg.2285"/>
<dbReference type="Proteomes" id="UP000024284">
    <property type="component" value="Unassembled WGS sequence"/>
</dbReference>
<dbReference type="STRING" id="76947.GCA_002080435_04211"/>
<sequence length="117" mass="12265">MTSDNPVLLFIDDAALLSSIEFALSVAGIKAAAGSDLSDAAAAVALVVDRDCAQGLERLAELRRKCANPAILLATNPTHALRASAAELNAILIEKPLLEDELMRTLNLILQSQKAAS</sequence>
<organism evidence="1 2">
    <name type="scientific">Sphingobium herbicidovorans (strain ATCC 700291 / DSM 11019 / CCUG 56400 / KCTC 2939 / LMG 18315 / NBRC 16415 / MH)</name>
    <name type="common">Sphingomonas herbicidovorans</name>
    <dbReference type="NCBI Taxonomy" id="1219045"/>
    <lineage>
        <taxon>Bacteria</taxon>
        <taxon>Pseudomonadati</taxon>
        <taxon>Pseudomonadota</taxon>
        <taxon>Alphaproteobacteria</taxon>
        <taxon>Sphingomonadales</taxon>
        <taxon>Sphingomonadaceae</taxon>
        <taxon>Sphingobium</taxon>
    </lineage>
</organism>
<dbReference type="RefSeq" id="WP_037466054.1">
    <property type="nucleotide sequence ID" value="NZ_BCZD01000035.1"/>
</dbReference>